<sequence length="145" mass="15761">MSIRLAPGMNLDALQQRAQGTHLPGHFGIEFTHLEAGLVKARLTVRPELMATNGYLHAATVIALADTSCGFGTIAHLPEDASGFTTIELKSNFLGTVREGAIRSEARPVHAGRTTQVWDAEVFDEASGRRIALFRCTEMILYPRG</sequence>
<reference evidence="3 4" key="1">
    <citation type="submission" date="2018-01" db="EMBL/GenBank/DDBJ databases">
        <authorList>
            <person name="Fu G.-Y."/>
        </authorList>
    </citation>
    <scope>NUCLEOTIDE SEQUENCE [LARGE SCALE GENOMIC DNA]</scope>
    <source>
        <strain evidence="3 4">SY39</strain>
    </source>
</reference>
<dbReference type="InterPro" id="IPR003736">
    <property type="entry name" value="PAAI_dom"/>
</dbReference>
<dbReference type="Pfam" id="PF03061">
    <property type="entry name" value="4HBT"/>
    <property type="match status" value="1"/>
</dbReference>
<dbReference type="GO" id="GO:0005829">
    <property type="term" value="C:cytosol"/>
    <property type="evidence" value="ECO:0007669"/>
    <property type="project" value="TreeGrafter"/>
</dbReference>
<dbReference type="OrthoDB" id="9798208at2"/>
<accession>A0A2I6S9R3</accession>
<dbReference type="Proteomes" id="UP000242205">
    <property type="component" value="Chromosome"/>
</dbReference>
<evidence type="ECO:0000313" key="3">
    <source>
        <dbReference type="EMBL" id="AUN95984.1"/>
    </source>
</evidence>
<protein>
    <submittedName>
        <fullName evidence="3">Competence protein ComA</fullName>
    </submittedName>
</protein>
<dbReference type="GO" id="GO:0061522">
    <property type="term" value="F:1,4-dihydroxy-2-naphthoyl-CoA thioesterase activity"/>
    <property type="evidence" value="ECO:0007669"/>
    <property type="project" value="TreeGrafter"/>
</dbReference>
<dbReference type="Gene3D" id="3.10.129.10">
    <property type="entry name" value="Hotdog Thioesterase"/>
    <property type="match status" value="1"/>
</dbReference>
<dbReference type="RefSeq" id="WP_102248029.1">
    <property type="nucleotide sequence ID" value="NZ_CP025682.1"/>
</dbReference>
<organism evidence="3 4">
    <name type="scientific">Pseudazoarcus pumilus</name>
    <dbReference type="NCBI Taxonomy" id="2067960"/>
    <lineage>
        <taxon>Bacteria</taxon>
        <taxon>Pseudomonadati</taxon>
        <taxon>Pseudomonadota</taxon>
        <taxon>Betaproteobacteria</taxon>
        <taxon>Rhodocyclales</taxon>
        <taxon>Zoogloeaceae</taxon>
        <taxon>Pseudazoarcus</taxon>
    </lineage>
</organism>
<keyword evidence="4" id="KW-1185">Reference proteome</keyword>
<name>A0A2I6S9R3_9RHOO</name>
<dbReference type="InterPro" id="IPR029069">
    <property type="entry name" value="HotDog_dom_sf"/>
</dbReference>
<gene>
    <name evidence="3" type="ORF">C0099_14175</name>
</gene>
<dbReference type="SUPFAM" id="SSF54637">
    <property type="entry name" value="Thioesterase/thiol ester dehydrase-isomerase"/>
    <property type="match status" value="1"/>
</dbReference>
<dbReference type="AlphaFoldDB" id="A0A2I6S9R3"/>
<dbReference type="InterPro" id="IPR006683">
    <property type="entry name" value="Thioestr_dom"/>
</dbReference>
<dbReference type="PANTHER" id="PTHR43240">
    <property type="entry name" value="1,4-DIHYDROXY-2-NAPHTHOYL-COA THIOESTERASE 1"/>
    <property type="match status" value="1"/>
</dbReference>
<dbReference type="PANTHER" id="PTHR43240:SF8">
    <property type="entry name" value="PHENYLACETIC ACID DEGRADATION-RELATED PROTEIN"/>
    <property type="match status" value="1"/>
</dbReference>
<evidence type="ECO:0000259" key="2">
    <source>
        <dbReference type="Pfam" id="PF03061"/>
    </source>
</evidence>
<evidence type="ECO:0000256" key="1">
    <source>
        <dbReference type="ARBA" id="ARBA00022801"/>
    </source>
</evidence>
<feature type="domain" description="Thioesterase" evidence="2">
    <location>
        <begin position="53"/>
        <end position="126"/>
    </location>
</feature>
<dbReference type="CDD" id="cd03443">
    <property type="entry name" value="PaaI_thioesterase"/>
    <property type="match status" value="1"/>
</dbReference>
<proteinExistence type="predicted"/>
<keyword evidence="1" id="KW-0378">Hydrolase</keyword>
<evidence type="ECO:0000313" key="4">
    <source>
        <dbReference type="Proteomes" id="UP000242205"/>
    </source>
</evidence>
<dbReference type="KEGG" id="atw:C0099_14175"/>
<dbReference type="NCBIfam" id="TIGR00369">
    <property type="entry name" value="unchar_dom_1"/>
    <property type="match status" value="1"/>
</dbReference>
<dbReference type="EMBL" id="CP025682">
    <property type="protein sequence ID" value="AUN95984.1"/>
    <property type="molecule type" value="Genomic_DNA"/>
</dbReference>